<accession>A0A6A6DPN7</accession>
<dbReference type="OrthoDB" id="10256055at2759"/>
<evidence type="ECO:0000313" key="1">
    <source>
        <dbReference type="EMBL" id="KAF2181544.1"/>
    </source>
</evidence>
<reference evidence="1" key="1">
    <citation type="journal article" date="2020" name="Stud. Mycol.">
        <title>101 Dothideomycetes genomes: a test case for predicting lifestyles and emergence of pathogens.</title>
        <authorList>
            <person name="Haridas S."/>
            <person name="Albert R."/>
            <person name="Binder M."/>
            <person name="Bloem J."/>
            <person name="Labutti K."/>
            <person name="Salamov A."/>
            <person name="Andreopoulos B."/>
            <person name="Baker S."/>
            <person name="Barry K."/>
            <person name="Bills G."/>
            <person name="Bluhm B."/>
            <person name="Cannon C."/>
            <person name="Castanera R."/>
            <person name="Culley D."/>
            <person name="Daum C."/>
            <person name="Ezra D."/>
            <person name="Gonzalez J."/>
            <person name="Henrissat B."/>
            <person name="Kuo A."/>
            <person name="Liang C."/>
            <person name="Lipzen A."/>
            <person name="Lutzoni F."/>
            <person name="Magnuson J."/>
            <person name="Mondo S."/>
            <person name="Nolan M."/>
            <person name="Ohm R."/>
            <person name="Pangilinan J."/>
            <person name="Park H.-J."/>
            <person name="Ramirez L."/>
            <person name="Alfaro M."/>
            <person name="Sun H."/>
            <person name="Tritt A."/>
            <person name="Yoshinaga Y."/>
            <person name="Zwiers L.-H."/>
            <person name="Turgeon B."/>
            <person name="Goodwin S."/>
            <person name="Spatafora J."/>
            <person name="Crous P."/>
            <person name="Grigoriev I."/>
        </authorList>
    </citation>
    <scope>NUCLEOTIDE SEQUENCE</scope>
    <source>
        <strain evidence="1">CBS 207.26</strain>
    </source>
</reference>
<protein>
    <recommendedName>
        <fullName evidence="3">Fe2OG dioxygenase domain-containing protein</fullName>
    </recommendedName>
</protein>
<organism evidence="1 2">
    <name type="scientific">Zopfia rhizophila CBS 207.26</name>
    <dbReference type="NCBI Taxonomy" id="1314779"/>
    <lineage>
        <taxon>Eukaryota</taxon>
        <taxon>Fungi</taxon>
        <taxon>Dikarya</taxon>
        <taxon>Ascomycota</taxon>
        <taxon>Pezizomycotina</taxon>
        <taxon>Dothideomycetes</taxon>
        <taxon>Dothideomycetes incertae sedis</taxon>
        <taxon>Zopfiaceae</taxon>
        <taxon>Zopfia</taxon>
    </lineage>
</organism>
<proteinExistence type="predicted"/>
<dbReference type="PANTHER" id="PTHR41677">
    <property type="entry name" value="YALI0B19030P"/>
    <property type="match status" value="1"/>
</dbReference>
<feature type="non-terminal residue" evidence="1">
    <location>
        <position position="238"/>
    </location>
</feature>
<dbReference type="EMBL" id="ML994652">
    <property type="protein sequence ID" value="KAF2181544.1"/>
    <property type="molecule type" value="Genomic_DNA"/>
</dbReference>
<dbReference type="PANTHER" id="PTHR41677:SF1">
    <property type="entry name" value="FE2OG DIOXYGENASE DOMAIN-CONTAINING PROTEIN"/>
    <property type="match status" value="1"/>
</dbReference>
<keyword evidence="2" id="KW-1185">Reference proteome</keyword>
<evidence type="ECO:0000313" key="2">
    <source>
        <dbReference type="Proteomes" id="UP000800200"/>
    </source>
</evidence>
<name>A0A6A6DPN7_9PEZI</name>
<gene>
    <name evidence="1" type="ORF">K469DRAFT_450358</name>
</gene>
<feature type="non-terminal residue" evidence="1">
    <location>
        <position position="1"/>
    </location>
</feature>
<dbReference type="Proteomes" id="UP000800200">
    <property type="component" value="Unassembled WGS sequence"/>
</dbReference>
<sequence>TLQELGFAASTGASPIALVGPFRLFSDTTIRRMREELLSMAEKYGVEGKVVRNQMRGMVPEYIQAESNVWRNERTITRISHFAELDLVPVIKMEISQVNIAEPLENDTMSVEMHKDSYPFVCVVMLSDTTGMEGGETILKGPLGATRTLESLKMGWAYVLQGYHVAHAVKSFSGPHNRITAITSFRPSSPLVLDETNLGTVRSISHFDRLHREFYEYRVGMIRDIGRHILHDGMDPQR</sequence>
<evidence type="ECO:0008006" key="3">
    <source>
        <dbReference type="Google" id="ProtNLM"/>
    </source>
</evidence>
<dbReference type="AlphaFoldDB" id="A0A6A6DPN7"/>